<evidence type="ECO:0000256" key="5">
    <source>
        <dbReference type="ARBA" id="ARBA00023242"/>
    </source>
</evidence>
<evidence type="ECO:0000313" key="10">
    <source>
        <dbReference type="EMBL" id="KAG9068168.1"/>
    </source>
</evidence>
<evidence type="ECO:0000256" key="2">
    <source>
        <dbReference type="ARBA" id="ARBA00004496"/>
    </source>
</evidence>
<dbReference type="InterPro" id="IPR010920">
    <property type="entry name" value="LSM_dom_sf"/>
</dbReference>
<dbReference type="OrthoDB" id="41588at2759"/>
<comment type="subcellular location">
    <subcellularLocation>
        <location evidence="2">Cytoplasm</location>
    </subcellularLocation>
    <subcellularLocation>
        <location evidence="1">Nucleus</location>
    </subcellularLocation>
</comment>
<reference evidence="10" key="1">
    <citation type="submission" date="2021-06" db="EMBL/GenBank/DDBJ databases">
        <title>Genome Sequence of Mortierella hyaline Strain SCG-10, a Cold-Adapted, Nitrate-Reducing Fungus Isolated from Soil in Minnesota, USA.</title>
        <authorList>
            <person name="Aldossari N."/>
        </authorList>
    </citation>
    <scope>NUCLEOTIDE SEQUENCE</scope>
    <source>
        <strain evidence="10">SCG-10</strain>
    </source>
</reference>
<evidence type="ECO:0000313" key="11">
    <source>
        <dbReference type="Proteomes" id="UP000707451"/>
    </source>
</evidence>
<dbReference type="InterPro" id="IPR026907">
    <property type="entry name" value="GCIP-like"/>
</dbReference>
<name>A0A9P8BUE9_9FUNG</name>
<dbReference type="PANTHER" id="PTHR15492">
    <property type="entry name" value="CYCLIN D1-BINDING PROTEIN 1"/>
    <property type="match status" value="1"/>
</dbReference>
<feature type="region of interest" description="Disordered" evidence="7">
    <location>
        <begin position="429"/>
        <end position="455"/>
    </location>
</feature>
<dbReference type="Pfam" id="PF13324">
    <property type="entry name" value="GCIP_N"/>
    <property type="match status" value="1"/>
</dbReference>
<feature type="domain" description="Cyclin-D1-binding protein 1-like N-terminal" evidence="8">
    <location>
        <begin position="452"/>
        <end position="507"/>
    </location>
</feature>
<accession>A0A9P8BUE9</accession>
<feature type="region of interest" description="Disordered" evidence="7">
    <location>
        <begin position="506"/>
        <end position="545"/>
    </location>
</feature>
<keyword evidence="4" id="KW-0963">Cytoplasm</keyword>
<dbReference type="GO" id="GO:0005737">
    <property type="term" value="C:cytoplasm"/>
    <property type="evidence" value="ECO:0007669"/>
    <property type="project" value="UniProtKB-SubCell"/>
</dbReference>
<evidence type="ECO:0000256" key="3">
    <source>
        <dbReference type="ARBA" id="ARBA00008940"/>
    </source>
</evidence>
<dbReference type="SUPFAM" id="SSF50182">
    <property type="entry name" value="Sm-like ribonucleoproteins"/>
    <property type="match status" value="1"/>
</dbReference>
<dbReference type="InterPro" id="IPR049318">
    <property type="entry name" value="GCIP_C"/>
</dbReference>
<protein>
    <submittedName>
        <fullName evidence="10">Uncharacterized protein</fullName>
    </submittedName>
</protein>
<evidence type="ECO:0000256" key="1">
    <source>
        <dbReference type="ARBA" id="ARBA00004123"/>
    </source>
</evidence>
<sequence>MTQPFLLEDQVEVAGEVGHIEEIQSQYVIMRTLDERRLVIPLTWFLANIFVDYTTAIPRIRQYFLRFARAHPLYDGRHCSLLVTDCTLGTIELTCQVSVSNAMDVMQVSSDIREAMVEFIARSRLEVSTTGTSPASIRRLANLGDDLVGGAGGLTGGGGGEENVVNEHGEIVQAPPPPLTTEDVKMGSGSKAYQKINPTTTACKDVTAEKDADGGVEGEKEKPVSGTTTALNVGPGAAVGSRRDHIQVTVEDVDAMTEEAQQKIRSMVDMAMNYVVEPQPLVVPAVPETLDALVEQLNSGLSLNDNTAATPAAEEEAWDGETFGVRLAGLGKLVSNDITKVSLACKPPADPKVVIGMMDGLAESCFRLAGFVDSIPVKVAGQTYKREVQILANDIFIAVAGLLNEFLDQKVEKVLQIQQQKSVIRGAVEGLHNGGSSSPSRSGSETGTGKSGEGAKDGYLIKTGIVWEACEIFEGASRSNRQAVAKKWGDMMSTMEDAIAEVQEMIDSNDDKKDTDNDGAGSDDDEDSGNESDDSWNDEEEKLTEEEKQLSIRANAFLKLTRLLFKKLQQRCLDTQPATPVDSSSSVTLKPSVLARMWDQLYDRAKGIVALADEIATSLYGPQDRSSIIELLQELSRKNHDCILVGRLFVRGQAEHEKWMDMCEAQSKKILDTVLQQ</sequence>
<evidence type="ECO:0000259" key="8">
    <source>
        <dbReference type="Pfam" id="PF13324"/>
    </source>
</evidence>
<keyword evidence="11" id="KW-1185">Reference proteome</keyword>
<dbReference type="EMBL" id="JAHRHY010000007">
    <property type="protein sequence ID" value="KAG9068168.1"/>
    <property type="molecule type" value="Genomic_DNA"/>
</dbReference>
<keyword evidence="6" id="KW-0131">Cell cycle</keyword>
<feature type="domain" description="Cyclin-D1-binding protein 1-like C-terminal" evidence="9">
    <location>
        <begin position="523"/>
        <end position="636"/>
    </location>
</feature>
<feature type="compositionally biased region" description="Low complexity" evidence="7">
    <location>
        <begin position="434"/>
        <end position="448"/>
    </location>
</feature>
<dbReference type="AlphaFoldDB" id="A0A9P8BUE9"/>
<comment type="caution">
    <text evidence="10">The sequence shown here is derived from an EMBL/GenBank/DDBJ whole genome shotgun (WGS) entry which is preliminary data.</text>
</comment>
<evidence type="ECO:0000256" key="6">
    <source>
        <dbReference type="ARBA" id="ARBA00023306"/>
    </source>
</evidence>
<evidence type="ECO:0000259" key="9">
    <source>
        <dbReference type="Pfam" id="PF20936"/>
    </source>
</evidence>
<dbReference type="Gene3D" id="1.20.1420.10">
    <property type="entry name" value="Talin, central domain"/>
    <property type="match status" value="1"/>
</dbReference>
<dbReference type="GO" id="GO:0005634">
    <property type="term" value="C:nucleus"/>
    <property type="evidence" value="ECO:0007669"/>
    <property type="project" value="UniProtKB-SubCell"/>
</dbReference>
<dbReference type="Gene3D" id="1.20.1410.10">
    <property type="entry name" value="I/LWEQ domain"/>
    <property type="match status" value="1"/>
</dbReference>
<proteinExistence type="inferred from homology"/>
<evidence type="ECO:0000256" key="7">
    <source>
        <dbReference type="SAM" id="MobiDB-lite"/>
    </source>
</evidence>
<organism evidence="10 11">
    <name type="scientific">Linnemannia hyalina</name>
    <dbReference type="NCBI Taxonomy" id="64524"/>
    <lineage>
        <taxon>Eukaryota</taxon>
        <taxon>Fungi</taxon>
        <taxon>Fungi incertae sedis</taxon>
        <taxon>Mucoromycota</taxon>
        <taxon>Mortierellomycotina</taxon>
        <taxon>Mortierellomycetes</taxon>
        <taxon>Mortierellales</taxon>
        <taxon>Mortierellaceae</taxon>
        <taxon>Linnemannia</taxon>
    </lineage>
</organism>
<evidence type="ECO:0000256" key="4">
    <source>
        <dbReference type="ARBA" id="ARBA00022490"/>
    </source>
</evidence>
<dbReference type="PANTHER" id="PTHR15492:SF1">
    <property type="entry name" value="CYCLIN-D1-BINDING PROTEIN 1"/>
    <property type="match status" value="1"/>
</dbReference>
<feature type="compositionally biased region" description="Acidic residues" evidence="7">
    <location>
        <begin position="521"/>
        <end position="544"/>
    </location>
</feature>
<dbReference type="Pfam" id="PF20936">
    <property type="entry name" value="GCIP_C"/>
    <property type="match status" value="1"/>
</dbReference>
<gene>
    <name evidence="10" type="ORF">KI688_011763</name>
</gene>
<dbReference type="Proteomes" id="UP000707451">
    <property type="component" value="Unassembled WGS sequence"/>
</dbReference>
<dbReference type="InterPro" id="IPR049317">
    <property type="entry name" value="GCIP-like_N"/>
</dbReference>
<comment type="similarity">
    <text evidence="3">Belongs to the CCNDBP1 family.</text>
</comment>
<keyword evidence="5" id="KW-0539">Nucleus</keyword>